<reference evidence="1 2" key="1">
    <citation type="submission" date="2019-08" db="EMBL/GenBank/DDBJ databases">
        <title>Massilia golmudensis sp. nov., isolated from sand in the Qinghai-Tibetan Plateau.</title>
        <authorList>
            <person name="Zhang B."/>
        </authorList>
    </citation>
    <scope>NUCLEOTIDE SEQUENCE [LARGE SCALE GENOMIC DNA]</scope>
    <source>
        <strain evidence="1 2">GEM5</strain>
    </source>
</reference>
<dbReference type="EMBL" id="VPFD01000010">
    <property type="protein sequence ID" value="TXF99845.1"/>
    <property type="molecule type" value="Genomic_DNA"/>
</dbReference>
<evidence type="ECO:0000313" key="2">
    <source>
        <dbReference type="Proteomes" id="UP000321413"/>
    </source>
</evidence>
<evidence type="ECO:0008006" key="3">
    <source>
        <dbReference type="Google" id="ProtNLM"/>
    </source>
</evidence>
<sequence>MFSVEDFDRLRFLEGRWRGEAPDGTPFYEEYDRPEPTVFRSRRFTDATFSEHSDGSTITLTEGGVVSQWGEFTWRAASIDADSASFDPVNAPSHFSWHRIDDATLEARQRWTADGEEQRYTIVLERIGAEGQR</sequence>
<evidence type="ECO:0000313" key="1">
    <source>
        <dbReference type="EMBL" id="TXF99845.1"/>
    </source>
</evidence>
<protein>
    <recommendedName>
        <fullName evidence="3">DUF1579 domain-containing protein</fullName>
    </recommendedName>
</protein>
<gene>
    <name evidence="1" type="ORF">FVD38_10575</name>
</gene>
<organism evidence="1 2">
    <name type="scientific">Massilia arenae</name>
    <dbReference type="NCBI Taxonomy" id="2603288"/>
    <lineage>
        <taxon>Bacteria</taxon>
        <taxon>Pseudomonadati</taxon>
        <taxon>Pseudomonadota</taxon>
        <taxon>Betaproteobacteria</taxon>
        <taxon>Burkholderiales</taxon>
        <taxon>Oxalobacteraceae</taxon>
        <taxon>Telluria group</taxon>
        <taxon>Massilia</taxon>
    </lineage>
</organism>
<dbReference type="AlphaFoldDB" id="A0A5C7G3S5"/>
<keyword evidence="2" id="KW-1185">Reference proteome</keyword>
<proteinExistence type="predicted"/>
<comment type="caution">
    <text evidence="1">The sequence shown here is derived from an EMBL/GenBank/DDBJ whole genome shotgun (WGS) entry which is preliminary data.</text>
</comment>
<accession>A0A5C7G3S5</accession>
<name>A0A5C7G3S5_9BURK</name>
<dbReference type="Proteomes" id="UP000321413">
    <property type="component" value="Unassembled WGS sequence"/>
</dbReference>
<dbReference type="RefSeq" id="WP_147934790.1">
    <property type="nucleotide sequence ID" value="NZ_VPFD01000010.1"/>
</dbReference>